<dbReference type="Pfam" id="PF07517">
    <property type="entry name" value="SecA_DEAD"/>
    <property type="match status" value="1"/>
</dbReference>
<dbReference type="InterPro" id="IPR004027">
    <property type="entry name" value="SEC_C_motif"/>
</dbReference>
<dbReference type="GO" id="GO:0031522">
    <property type="term" value="C:cell envelope Sec protein transport complex"/>
    <property type="evidence" value="ECO:0007669"/>
    <property type="project" value="TreeGrafter"/>
</dbReference>
<dbReference type="Proteomes" id="UP000049685">
    <property type="component" value="Unassembled WGS sequence"/>
</dbReference>
<evidence type="ECO:0000256" key="6">
    <source>
        <dbReference type="ARBA" id="ARBA00022723"/>
    </source>
</evidence>
<comment type="cofactor">
    <cofactor evidence="1">
        <name>Zn(2+)</name>
        <dbReference type="ChEBI" id="CHEBI:29105"/>
    </cofactor>
</comment>
<evidence type="ECO:0000256" key="7">
    <source>
        <dbReference type="ARBA" id="ARBA00022741"/>
    </source>
</evidence>
<dbReference type="InterPro" id="IPR011115">
    <property type="entry name" value="SecA_DEAD"/>
</dbReference>
<dbReference type="Gene3D" id="1.10.3060.10">
    <property type="entry name" value="Helical scaffold and wing domains of SecA"/>
    <property type="match status" value="1"/>
</dbReference>
<dbReference type="GO" id="GO:0006605">
    <property type="term" value="P:protein targeting"/>
    <property type="evidence" value="ECO:0007669"/>
    <property type="project" value="UniProtKB-UniRule"/>
</dbReference>
<evidence type="ECO:0000313" key="19">
    <source>
        <dbReference type="Proteomes" id="UP000049685"/>
    </source>
</evidence>
<dbReference type="Gene3D" id="3.90.1440.10">
    <property type="entry name" value="SecA, preprotein cross-linking domain"/>
    <property type="match status" value="1"/>
</dbReference>
<dbReference type="PROSITE" id="PS51192">
    <property type="entry name" value="HELICASE_ATP_BIND_1"/>
    <property type="match status" value="1"/>
</dbReference>
<accession>A0A9P1L4Q9</accession>
<feature type="domain" description="Helicase ATP-binding" evidence="16">
    <location>
        <begin position="87"/>
        <end position="245"/>
    </location>
</feature>
<dbReference type="GO" id="GO:0017038">
    <property type="term" value="P:protein import"/>
    <property type="evidence" value="ECO:0007669"/>
    <property type="project" value="InterPro"/>
</dbReference>
<dbReference type="InterPro" id="IPR014001">
    <property type="entry name" value="Helicase_ATP-bd"/>
</dbReference>
<dbReference type="Pfam" id="PF07516">
    <property type="entry name" value="SecA_SW"/>
    <property type="match status" value="1"/>
</dbReference>
<dbReference type="PROSITE" id="PS01312">
    <property type="entry name" value="SECA"/>
    <property type="match status" value="1"/>
</dbReference>
<dbReference type="EMBL" id="CDNY01000027">
    <property type="protein sequence ID" value="CEO35581.1"/>
    <property type="molecule type" value="Genomic_DNA"/>
</dbReference>
<dbReference type="GO" id="GO:0043952">
    <property type="term" value="P:protein transport by the Sec complex"/>
    <property type="evidence" value="ECO:0007669"/>
    <property type="project" value="UniProtKB-ARBA"/>
</dbReference>
<dbReference type="PANTHER" id="PTHR30612">
    <property type="entry name" value="SECA INNER MEMBRANE COMPONENT OF SEC PROTEIN SECRETION SYSTEM"/>
    <property type="match status" value="1"/>
</dbReference>
<dbReference type="NCBIfam" id="NF009538">
    <property type="entry name" value="PRK12904.1"/>
    <property type="match status" value="1"/>
</dbReference>
<name>A0A9P1L4Q9_PARSO</name>
<gene>
    <name evidence="18" type="primary">secA1</name>
    <name evidence="14" type="synonym">secA</name>
    <name evidence="18" type="ORF">UMC4404_27411</name>
</gene>
<feature type="binding site" evidence="14">
    <location>
        <position position="85"/>
    </location>
    <ligand>
        <name>ATP</name>
        <dbReference type="ChEBI" id="CHEBI:30616"/>
    </ligand>
</feature>
<dbReference type="InterPro" id="IPR014018">
    <property type="entry name" value="SecA_motor_DEAD"/>
</dbReference>
<dbReference type="PANTHER" id="PTHR30612:SF0">
    <property type="entry name" value="CHLOROPLAST PROTEIN-TRANSPORTING ATPASE"/>
    <property type="match status" value="1"/>
</dbReference>
<dbReference type="Pfam" id="PF02810">
    <property type="entry name" value="SEC-C"/>
    <property type="match status" value="1"/>
</dbReference>
<evidence type="ECO:0000259" key="16">
    <source>
        <dbReference type="PROSITE" id="PS51192"/>
    </source>
</evidence>
<dbReference type="CDD" id="cd17928">
    <property type="entry name" value="DEXDc_SecA"/>
    <property type="match status" value="1"/>
</dbReference>
<evidence type="ECO:0000256" key="3">
    <source>
        <dbReference type="ARBA" id="ARBA00022448"/>
    </source>
</evidence>
<keyword evidence="8" id="KW-0862">Zinc</keyword>
<keyword evidence="13 14" id="KW-0472">Membrane</keyword>
<evidence type="ECO:0000256" key="5">
    <source>
        <dbReference type="ARBA" id="ARBA00022490"/>
    </source>
</evidence>
<dbReference type="AlphaFoldDB" id="A0A9P1L4Q9"/>
<keyword evidence="3 14" id="KW-0813">Transport</keyword>
<dbReference type="EC" id="7.4.2.8" evidence="14"/>
<comment type="subunit">
    <text evidence="14">Monomer and homodimer. Part of the essential Sec protein translocation apparatus which comprises SecA, SecYEG and auxiliary proteins SecDF. Other proteins may also be involved.</text>
</comment>
<dbReference type="FunFam" id="3.90.1440.10:FF:000001">
    <property type="entry name" value="Preprotein translocase subunit SecA"/>
    <property type="match status" value="1"/>
</dbReference>
<organism evidence="18 19">
    <name type="scientific">Paraclostridium sordellii</name>
    <name type="common">Clostridium sordellii</name>
    <dbReference type="NCBI Taxonomy" id="1505"/>
    <lineage>
        <taxon>Bacteria</taxon>
        <taxon>Bacillati</taxon>
        <taxon>Bacillota</taxon>
        <taxon>Clostridia</taxon>
        <taxon>Peptostreptococcales</taxon>
        <taxon>Peptostreptococcaceae</taxon>
        <taxon>Paraclostridium</taxon>
    </lineage>
</organism>
<evidence type="ECO:0000313" key="18">
    <source>
        <dbReference type="EMBL" id="CEO35581.1"/>
    </source>
</evidence>
<dbReference type="InterPro" id="IPR011130">
    <property type="entry name" value="SecA_preprotein_X-link_dom"/>
</dbReference>
<dbReference type="SUPFAM" id="SSF81767">
    <property type="entry name" value="Pre-protein crosslinking domain of SecA"/>
    <property type="match status" value="1"/>
</dbReference>
<dbReference type="NCBIfam" id="TIGR00963">
    <property type="entry name" value="secA"/>
    <property type="match status" value="1"/>
</dbReference>
<keyword evidence="7 14" id="KW-0547">Nucleotide-binding</keyword>
<evidence type="ECO:0000256" key="2">
    <source>
        <dbReference type="ARBA" id="ARBA00007650"/>
    </source>
</evidence>
<sequence>MGFLDNIFNIADKREMKKFNKVVDEIDALEPKFQEMSDRELKNMTNVFKDRLNNGETVDDILTEAFAVAREASKRVLGMRQYRVQLIGGIVLHQGRIAEMKTGEGKTLVATAPVYLNALTGKGVHVVTVNDYLAKRDKEQMGKIYEFLGMSVGVIVHGQNPQERKAQYDCDITYGTNNEYGFDYLKDNMVIHKEQKVQRELNYAIVDEVDSILVDEARTPLIISGPGDKSTHLYSDANTFIHTLKDDNFEIDEKQKSVSLTESGIQKAEIYFGVDNITDIAHIELFHHINQALKAHKIMKLDVDYVVRDGEIVIVDEFTGRLMFGRRYSEGLHQAIEAKEGLRIQRESKTLATITFQNYFRMYNKLSGMTGTAKTEEEEFKAIYKMDVVQIPTNKPILREDLSDSVYKSELGKFNAVVEDIIERHKNKQPVLVGTVSIEKSEVLSMLLKRKGVKHEVLNAKNHHKEAEIVAQAGRLGAVTIATNMAGRGTDIVLGGNPVFLTKKEMKKMGYSEDIINTVDADIESLEIELTDEIVKAKADYDKTLEKYKAQTEEEQNQVREAGGLSIIGTERHESRRIDNQLRGRAGRQGDPGSSRFYISLEDELMRLFGSDRISGMVEKIGLDEDTPIEAKMLTKSIENAQKKVEGRNFGIRKHVLQYDDVMNKQREIIYEQRGRVLEGENLQEQIQTMISSIIESAYDVYVTDQGFDLHAYKEYLYHTFMPKGSLEVEELESMKKEDLINAVYEIAKKIYELKEESVTSERMREIERVILLQAVDSHWIDHIDAMDQLRQGIGLRAIGQQDPVVAYKLEGFDMFDNMTKAIQEDTVRYLYNFTIEEPIQRKQVVDVDKISSNVEEGQGKKPVKKEEEIGRNDECPCGSGKKYKKCCGK</sequence>
<dbReference type="InterPro" id="IPR036670">
    <property type="entry name" value="SecA_X-link_sf"/>
</dbReference>
<dbReference type="InterPro" id="IPR020937">
    <property type="entry name" value="SecA_CS"/>
</dbReference>
<dbReference type="InterPro" id="IPR044722">
    <property type="entry name" value="SecA_SF2_C"/>
</dbReference>
<dbReference type="Gene3D" id="3.40.50.300">
    <property type="entry name" value="P-loop containing nucleotide triphosphate hydrolases"/>
    <property type="match status" value="2"/>
</dbReference>
<comment type="caution">
    <text evidence="18">The sequence shown here is derived from an EMBL/GenBank/DDBJ whole genome shotgun (WGS) entry which is preliminary data.</text>
</comment>
<dbReference type="GO" id="GO:0065002">
    <property type="term" value="P:intracellular protein transmembrane transport"/>
    <property type="evidence" value="ECO:0007669"/>
    <property type="project" value="UniProtKB-UniRule"/>
</dbReference>
<comment type="subcellular location">
    <subcellularLocation>
        <location evidence="14">Cell membrane</location>
        <topology evidence="14">Peripheral membrane protein</topology>
        <orientation evidence="14">Cytoplasmic side</orientation>
    </subcellularLocation>
    <subcellularLocation>
        <location evidence="14">Cytoplasm</location>
    </subcellularLocation>
    <text evidence="14">Distribution is 50-50.</text>
</comment>
<dbReference type="FunFam" id="3.40.50.300:FF:000334">
    <property type="entry name" value="Protein translocase subunit SecA"/>
    <property type="match status" value="1"/>
</dbReference>
<dbReference type="InterPro" id="IPR000185">
    <property type="entry name" value="SecA"/>
</dbReference>
<evidence type="ECO:0000256" key="15">
    <source>
        <dbReference type="RuleBase" id="RU003874"/>
    </source>
</evidence>
<evidence type="ECO:0000256" key="4">
    <source>
        <dbReference type="ARBA" id="ARBA00022475"/>
    </source>
</evidence>
<dbReference type="PROSITE" id="PS51196">
    <property type="entry name" value="SECA_MOTOR_DEAD"/>
    <property type="match status" value="1"/>
</dbReference>
<reference evidence="19" key="1">
    <citation type="submission" date="2015-01" db="EMBL/GenBank/DDBJ databases">
        <authorList>
            <person name="Aslett A.Martin."/>
            <person name="De Silva Nishadi"/>
        </authorList>
    </citation>
    <scope>NUCLEOTIDE SEQUENCE [LARGE SCALE GENOMIC DNA]</scope>
    <source>
        <strain evidence="19">UMC4404</strain>
    </source>
</reference>
<evidence type="ECO:0000256" key="8">
    <source>
        <dbReference type="ARBA" id="ARBA00022833"/>
    </source>
</evidence>
<comment type="function">
    <text evidence="14">Part of the Sec protein translocase complex. Interacts with the SecYEG preprotein conducting channel. Has a central role in coupling the hydrolysis of ATP to the transfer of proteins into and across the cell membrane, serving as an ATP-driven molecular motor driving the stepwise translocation of polypeptide chains across the membrane.</text>
</comment>
<dbReference type="SUPFAM" id="SSF81886">
    <property type="entry name" value="Helical scaffold and wing domains of SecA"/>
    <property type="match status" value="1"/>
</dbReference>
<evidence type="ECO:0000256" key="1">
    <source>
        <dbReference type="ARBA" id="ARBA00001947"/>
    </source>
</evidence>
<dbReference type="InterPro" id="IPR027417">
    <property type="entry name" value="P-loop_NTPase"/>
</dbReference>
<evidence type="ECO:0000259" key="17">
    <source>
        <dbReference type="PROSITE" id="PS51196"/>
    </source>
</evidence>
<keyword evidence="10 14" id="KW-0653">Protein transport</keyword>
<keyword evidence="11 14" id="KW-1278">Translocase</keyword>
<dbReference type="RefSeq" id="WP_055332814.1">
    <property type="nucleotide sequence ID" value="NZ_BDJI01000002.1"/>
</dbReference>
<evidence type="ECO:0000256" key="9">
    <source>
        <dbReference type="ARBA" id="ARBA00022840"/>
    </source>
</evidence>
<dbReference type="GO" id="GO:0005524">
    <property type="term" value="F:ATP binding"/>
    <property type="evidence" value="ECO:0007669"/>
    <property type="project" value="UniProtKB-UniRule"/>
</dbReference>
<evidence type="ECO:0000256" key="12">
    <source>
        <dbReference type="ARBA" id="ARBA00023010"/>
    </source>
</evidence>
<dbReference type="Pfam" id="PF21090">
    <property type="entry name" value="P-loop_SecA"/>
    <property type="match status" value="1"/>
</dbReference>
<dbReference type="GO" id="GO:0005829">
    <property type="term" value="C:cytosol"/>
    <property type="evidence" value="ECO:0007669"/>
    <property type="project" value="TreeGrafter"/>
</dbReference>
<dbReference type="SMART" id="SM00958">
    <property type="entry name" value="SecA_PP_bind"/>
    <property type="match status" value="1"/>
</dbReference>
<protein>
    <recommendedName>
        <fullName evidence="14 15">Protein translocase subunit SecA</fullName>
        <ecNumber evidence="14">7.4.2.8</ecNumber>
    </recommendedName>
</protein>
<evidence type="ECO:0000256" key="14">
    <source>
        <dbReference type="HAMAP-Rule" id="MF_01382"/>
    </source>
</evidence>
<comment type="similarity">
    <text evidence="2 14 15">Belongs to the SecA family.</text>
</comment>
<keyword evidence="12 14" id="KW-0811">Translocation</keyword>
<dbReference type="SMART" id="SM00957">
    <property type="entry name" value="SecA_DEAD"/>
    <property type="match status" value="1"/>
</dbReference>
<comment type="catalytic activity">
    <reaction evidence="14">
        <text>ATP + H2O + cellular proteinSide 1 = ADP + phosphate + cellular proteinSide 2.</text>
        <dbReference type="EC" id="7.4.2.8"/>
    </reaction>
</comment>
<dbReference type="CDD" id="cd18803">
    <property type="entry name" value="SF2_C_secA"/>
    <property type="match status" value="1"/>
</dbReference>
<dbReference type="HAMAP" id="MF_01382">
    <property type="entry name" value="SecA"/>
    <property type="match status" value="1"/>
</dbReference>
<dbReference type="GO" id="GO:0046872">
    <property type="term" value="F:metal ion binding"/>
    <property type="evidence" value="ECO:0007669"/>
    <property type="project" value="UniProtKB-KW"/>
</dbReference>
<feature type="domain" description="SecA family profile" evidence="17">
    <location>
        <begin position="1"/>
        <end position="630"/>
    </location>
</feature>
<keyword evidence="6" id="KW-0479">Metal-binding</keyword>
<evidence type="ECO:0000256" key="13">
    <source>
        <dbReference type="ARBA" id="ARBA00023136"/>
    </source>
</evidence>
<dbReference type="InterPro" id="IPR036266">
    <property type="entry name" value="SecA_Wing/Scaffold_sf"/>
</dbReference>
<dbReference type="InterPro" id="IPR011116">
    <property type="entry name" value="SecA_Wing/Scaffold"/>
</dbReference>
<proteinExistence type="inferred from homology"/>
<keyword evidence="9 14" id="KW-0067">ATP-binding</keyword>
<dbReference type="FunFam" id="3.40.50.300:FF:000113">
    <property type="entry name" value="Preprotein translocase subunit SecA"/>
    <property type="match status" value="1"/>
</dbReference>
<evidence type="ECO:0000256" key="11">
    <source>
        <dbReference type="ARBA" id="ARBA00022967"/>
    </source>
</evidence>
<dbReference type="PRINTS" id="PR00906">
    <property type="entry name" value="SECA"/>
</dbReference>
<dbReference type="GO" id="GO:0005886">
    <property type="term" value="C:plasma membrane"/>
    <property type="evidence" value="ECO:0007669"/>
    <property type="project" value="UniProtKB-SubCell"/>
</dbReference>
<dbReference type="GO" id="GO:0008564">
    <property type="term" value="F:protein-exporting ATPase activity"/>
    <property type="evidence" value="ECO:0007669"/>
    <property type="project" value="UniProtKB-EC"/>
</dbReference>
<dbReference type="Pfam" id="PF01043">
    <property type="entry name" value="SecA_PP_bind"/>
    <property type="match status" value="1"/>
</dbReference>
<dbReference type="SUPFAM" id="SSF52540">
    <property type="entry name" value="P-loop containing nucleoside triphosphate hydrolases"/>
    <property type="match status" value="2"/>
</dbReference>
<evidence type="ECO:0000256" key="10">
    <source>
        <dbReference type="ARBA" id="ARBA00022927"/>
    </source>
</evidence>
<feature type="binding site" evidence="14">
    <location>
        <begin position="103"/>
        <end position="107"/>
    </location>
    <ligand>
        <name>ATP</name>
        <dbReference type="ChEBI" id="CHEBI:30616"/>
    </ligand>
</feature>
<feature type="binding site" evidence="14">
    <location>
        <position position="491"/>
    </location>
    <ligand>
        <name>ATP</name>
        <dbReference type="ChEBI" id="CHEBI:30616"/>
    </ligand>
</feature>
<keyword evidence="5 14" id="KW-0963">Cytoplasm</keyword>
<keyword evidence="4 14" id="KW-1003">Cell membrane</keyword>